<dbReference type="AlphaFoldDB" id="A0A392M1F2"/>
<organism evidence="2 3">
    <name type="scientific">Trifolium medium</name>
    <dbReference type="NCBI Taxonomy" id="97028"/>
    <lineage>
        <taxon>Eukaryota</taxon>
        <taxon>Viridiplantae</taxon>
        <taxon>Streptophyta</taxon>
        <taxon>Embryophyta</taxon>
        <taxon>Tracheophyta</taxon>
        <taxon>Spermatophyta</taxon>
        <taxon>Magnoliopsida</taxon>
        <taxon>eudicotyledons</taxon>
        <taxon>Gunneridae</taxon>
        <taxon>Pentapetalae</taxon>
        <taxon>rosids</taxon>
        <taxon>fabids</taxon>
        <taxon>Fabales</taxon>
        <taxon>Fabaceae</taxon>
        <taxon>Papilionoideae</taxon>
        <taxon>50 kb inversion clade</taxon>
        <taxon>NPAAA clade</taxon>
        <taxon>Hologalegina</taxon>
        <taxon>IRL clade</taxon>
        <taxon>Trifolieae</taxon>
        <taxon>Trifolium</taxon>
    </lineage>
</organism>
<sequence>MISMKNGNLNCTATDLAVLPQLIHQQGWFYGQKVAKSFGFVKPTRVELEYKIQKNEFAMTLIPKLESVQSNQLPEVRVISSSSDESDEETDVLENESSDNESCLSTEVLDEADDDEEENGEEPLEIHTWDKIVTRAMANPRKKQHFLNHISRGVLANTYEIHLMSEDTEFDFHCDIHSSDRTADKGYYEKHIGDGWYQYMIHTGQGLVTN</sequence>
<evidence type="ECO:0000313" key="2">
    <source>
        <dbReference type="EMBL" id="MCH81162.1"/>
    </source>
</evidence>
<name>A0A392M1F2_9FABA</name>
<evidence type="ECO:0000313" key="3">
    <source>
        <dbReference type="Proteomes" id="UP000265520"/>
    </source>
</evidence>
<feature type="compositionally biased region" description="Acidic residues" evidence="1">
    <location>
        <begin position="84"/>
        <end position="99"/>
    </location>
</feature>
<evidence type="ECO:0000256" key="1">
    <source>
        <dbReference type="SAM" id="MobiDB-lite"/>
    </source>
</evidence>
<reference evidence="2 3" key="1">
    <citation type="journal article" date="2018" name="Front. Plant Sci.">
        <title>Red Clover (Trifolium pratense) and Zigzag Clover (T. medium) - A Picture of Genomic Similarities and Differences.</title>
        <authorList>
            <person name="Dluhosova J."/>
            <person name="Istvanek J."/>
            <person name="Nedelnik J."/>
            <person name="Repkova J."/>
        </authorList>
    </citation>
    <scope>NUCLEOTIDE SEQUENCE [LARGE SCALE GENOMIC DNA]</scope>
    <source>
        <strain evidence="3">cv. 10/8</strain>
        <tissue evidence="2">Leaf</tissue>
    </source>
</reference>
<dbReference type="Proteomes" id="UP000265520">
    <property type="component" value="Unassembled WGS sequence"/>
</dbReference>
<feature type="region of interest" description="Disordered" evidence="1">
    <location>
        <begin position="77"/>
        <end position="105"/>
    </location>
</feature>
<comment type="caution">
    <text evidence="2">The sequence shown here is derived from an EMBL/GenBank/DDBJ whole genome shotgun (WGS) entry which is preliminary data.</text>
</comment>
<accession>A0A392M1F2</accession>
<gene>
    <name evidence="2" type="ORF">A2U01_0001944</name>
</gene>
<keyword evidence="3" id="KW-1185">Reference proteome</keyword>
<protein>
    <submittedName>
        <fullName evidence="2">Uncharacterized protein</fullName>
    </submittedName>
</protein>
<dbReference type="EMBL" id="LXQA010001954">
    <property type="protein sequence ID" value="MCH81162.1"/>
    <property type="molecule type" value="Genomic_DNA"/>
</dbReference>
<proteinExistence type="predicted"/>